<keyword evidence="1" id="KW-0812">Transmembrane</keyword>
<keyword evidence="3" id="KW-1185">Reference proteome</keyword>
<keyword evidence="1" id="KW-1133">Transmembrane helix</keyword>
<dbReference type="OrthoDB" id="201415at2157"/>
<evidence type="ECO:0000313" key="2">
    <source>
        <dbReference type="EMBL" id="RCU46883.1"/>
    </source>
</evidence>
<dbReference type="Pfam" id="PF25259">
    <property type="entry name" value="DUF7860"/>
    <property type="match status" value="1"/>
</dbReference>
<gene>
    <name evidence="2" type="ORF">DU504_05925</name>
</gene>
<dbReference type="RefSeq" id="WP_114448434.1">
    <property type="nucleotide sequence ID" value="NZ_QPHM01000001.1"/>
</dbReference>
<dbReference type="AlphaFoldDB" id="A0A368NA19"/>
<reference evidence="2 3" key="1">
    <citation type="submission" date="2018-07" db="EMBL/GenBank/DDBJ databases">
        <title>Genome sequences of Haloplanus salinus JCM 18368T.</title>
        <authorList>
            <person name="Kim Y.B."/>
            <person name="Roh S.W."/>
        </authorList>
    </citation>
    <scope>NUCLEOTIDE SEQUENCE [LARGE SCALE GENOMIC DNA]</scope>
    <source>
        <strain evidence="2 3">JCM 18368</strain>
    </source>
</reference>
<organism evidence="2 3">
    <name type="scientific">Haloplanus salinus</name>
    <dbReference type="NCBI Taxonomy" id="1126245"/>
    <lineage>
        <taxon>Archaea</taxon>
        <taxon>Methanobacteriati</taxon>
        <taxon>Methanobacteriota</taxon>
        <taxon>Stenosarchaea group</taxon>
        <taxon>Halobacteria</taxon>
        <taxon>Halobacteriales</taxon>
        <taxon>Haloferacaceae</taxon>
        <taxon>Haloplanus</taxon>
    </lineage>
</organism>
<dbReference type="Proteomes" id="UP000252189">
    <property type="component" value="Unassembled WGS sequence"/>
</dbReference>
<accession>A0A368NA19</accession>
<evidence type="ECO:0000313" key="3">
    <source>
        <dbReference type="Proteomes" id="UP000252189"/>
    </source>
</evidence>
<dbReference type="EMBL" id="QPHM01000001">
    <property type="protein sequence ID" value="RCU46883.1"/>
    <property type="molecule type" value="Genomic_DNA"/>
</dbReference>
<feature type="transmembrane region" description="Helical" evidence="1">
    <location>
        <begin position="50"/>
        <end position="74"/>
    </location>
</feature>
<name>A0A368NA19_9EURY</name>
<evidence type="ECO:0000256" key="1">
    <source>
        <dbReference type="SAM" id="Phobius"/>
    </source>
</evidence>
<feature type="transmembrane region" description="Helical" evidence="1">
    <location>
        <begin position="19"/>
        <end position="38"/>
    </location>
</feature>
<sequence>MTGRYGDLDYPTLAKRGTILGLCLFAVGAAGELGAHALGRRLPAWEATLLFDAEVLGVALFLLSPLVFGVVLPLTE</sequence>
<comment type="caution">
    <text evidence="2">The sequence shown here is derived from an EMBL/GenBank/DDBJ whole genome shotgun (WGS) entry which is preliminary data.</text>
</comment>
<keyword evidence="1" id="KW-0472">Membrane</keyword>
<protein>
    <submittedName>
        <fullName evidence="2">Uncharacterized protein</fullName>
    </submittedName>
</protein>
<proteinExistence type="predicted"/>
<dbReference type="InterPro" id="IPR057182">
    <property type="entry name" value="DUF7860"/>
</dbReference>